<sequence length="980" mass="106414">MTWGYWADYPLLRRSYPFQLERLLGPGFSLRNYGFNGASAGRYPGEEYRAYLNSGEQVGILKWKPDVVISGLGINDCLPAFSDPVKFEQGYRELAAAWRSSGKNPSIWIWNRLSPDFRGPRGVPAFPGNVFPNVTVFTEDDNGIAANRPAIQNRMDQFAPSAGFGTIDAYSQLATHPEWGGEGLHFVEPGLKRLAEIIYCRAWETRAKSMLPKLTEIVPLPGAGSPNDDTGTKRPWVEIYNPYEGGLCLDGLSLDTGAGTPRYEFENSTVLWPKERRLIFLSGHNRKDPTRTLHTNFGVDYESGQLRLVGRDGLMVQSAGWRDWTASGSFGLQDPQTTEAVGTSSPHSRLVTSTPPENWQQPSYSGSWDSGTGGTGYELATKAEDQFTKRWNCSQAPSGIWGLYSYGKGTWTAQGDGTYQATGTGLMGSPFAWTQSDDVSWTFETRLRINGTQSGTNRGFVIKGGTRGAGGGYGTIFIQSDKVRYGQPYDQGFTLSSESNSDDFHVFRFAYHAPTRRFFVWRDGVQITSLTGGRFSDASRQNWLVWGSYDASSSQDVTIDYASVDLTNAYAPAGSNESSNIGAGETKPMANDYTGVFSEQSTCLVRIPFQGSSQALAGMRMDINFDDGFRAWINGVEVAACNAPASGLTAPLSRDDSRGTAALSFDLSEFASLVKTGENLLAVQVFNAAGSDGRCFVSPKLTLIGQVPEAPRYFASPSPNGTSTSGAPLPAMAWLDSEPPPPAGGVPLALNVDSDGDGRSDLLEYSEGTSINSPDAGPSLEPFAGQVSFLWRSNSQVGWRLMESTDMVEWRPARISGQASVSPSGTPDLNQISQPVSGSGVFYRLAAIEQPTLATWQARYFTSGEISQGTISSSDADPDLDGLPNSVEFALNINPRENSHNSFQISRISRGLRFPDPGVGRGVVWHLDSSRSLQSWETPADVDLHCLVDPLSGRYLLEAGDPGLPGDKGFLRMSFESSAN</sequence>
<evidence type="ECO:0000313" key="4">
    <source>
        <dbReference type="Proteomes" id="UP000501812"/>
    </source>
</evidence>
<feature type="domain" description="SGNH hydrolase-type esterase" evidence="2">
    <location>
        <begin position="2"/>
        <end position="187"/>
    </location>
</feature>
<gene>
    <name evidence="3" type="ORF">HHL09_14650</name>
</gene>
<dbReference type="InterPro" id="IPR013830">
    <property type="entry name" value="SGNH_hydro"/>
</dbReference>
<evidence type="ECO:0000259" key="2">
    <source>
        <dbReference type="Pfam" id="PF13472"/>
    </source>
</evidence>
<organism evidence="3 4">
    <name type="scientific">Luteolibacter luteus</name>
    <dbReference type="NCBI Taxonomy" id="2728835"/>
    <lineage>
        <taxon>Bacteria</taxon>
        <taxon>Pseudomonadati</taxon>
        <taxon>Verrucomicrobiota</taxon>
        <taxon>Verrucomicrobiia</taxon>
        <taxon>Verrucomicrobiales</taxon>
        <taxon>Verrucomicrobiaceae</taxon>
        <taxon>Luteolibacter</taxon>
    </lineage>
</organism>
<reference evidence="3 4" key="1">
    <citation type="submission" date="2020-04" db="EMBL/GenBank/DDBJ databases">
        <title>Luteolibacter sp. G-1-1-1 isolated from soil.</title>
        <authorList>
            <person name="Dahal R.H."/>
        </authorList>
    </citation>
    <scope>NUCLEOTIDE SEQUENCE [LARGE SCALE GENOMIC DNA]</scope>
    <source>
        <strain evidence="3 4">G-1-1-1</strain>
    </source>
</reference>
<proteinExistence type="predicted"/>
<dbReference type="AlphaFoldDB" id="A0A858RKF0"/>
<keyword evidence="4" id="KW-1185">Reference proteome</keyword>
<dbReference type="Proteomes" id="UP000501812">
    <property type="component" value="Chromosome"/>
</dbReference>
<dbReference type="GO" id="GO:0016788">
    <property type="term" value="F:hydrolase activity, acting on ester bonds"/>
    <property type="evidence" value="ECO:0007669"/>
    <property type="project" value="UniProtKB-ARBA"/>
</dbReference>
<evidence type="ECO:0000313" key="3">
    <source>
        <dbReference type="EMBL" id="QJE96974.1"/>
    </source>
</evidence>
<accession>A0A858RKF0</accession>
<dbReference type="SUPFAM" id="SSF52266">
    <property type="entry name" value="SGNH hydrolase"/>
    <property type="match status" value="1"/>
</dbReference>
<feature type="region of interest" description="Disordered" evidence="1">
    <location>
        <begin position="333"/>
        <end position="370"/>
    </location>
</feature>
<dbReference type="Gene3D" id="2.60.120.260">
    <property type="entry name" value="Galactose-binding domain-like"/>
    <property type="match status" value="1"/>
</dbReference>
<name>A0A858RKF0_9BACT</name>
<dbReference type="Gene3D" id="3.40.50.1110">
    <property type="entry name" value="SGNH hydrolase"/>
    <property type="match status" value="1"/>
</dbReference>
<evidence type="ECO:0000256" key="1">
    <source>
        <dbReference type="SAM" id="MobiDB-lite"/>
    </source>
</evidence>
<dbReference type="Pfam" id="PF13472">
    <property type="entry name" value="Lipase_GDSL_2"/>
    <property type="match status" value="1"/>
</dbReference>
<dbReference type="KEGG" id="luo:HHL09_14650"/>
<protein>
    <recommendedName>
        <fullName evidence="2">SGNH hydrolase-type esterase domain-containing protein</fullName>
    </recommendedName>
</protein>
<feature type="compositionally biased region" description="Polar residues" evidence="1">
    <location>
        <begin position="333"/>
        <end position="362"/>
    </location>
</feature>
<dbReference type="InterPro" id="IPR036514">
    <property type="entry name" value="SGNH_hydro_sf"/>
</dbReference>
<dbReference type="EMBL" id="CP051774">
    <property type="protein sequence ID" value="QJE96974.1"/>
    <property type="molecule type" value="Genomic_DNA"/>
</dbReference>